<feature type="compositionally biased region" description="Basic and acidic residues" evidence="1">
    <location>
        <begin position="1"/>
        <end position="10"/>
    </location>
</feature>
<dbReference type="Proteomes" id="UP000799766">
    <property type="component" value="Unassembled WGS sequence"/>
</dbReference>
<keyword evidence="4" id="KW-1185">Reference proteome</keyword>
<feature type="compositionally biased region" description="Basic and acidic residues" evidence="1">
    <location>
        <begin position="30"/>
        <end position="40"/>
    </location>
</feature>
<feature type="compositionally biased region" description="Low complexity" evidence="1">
    <location>
        <begin position="41"/>
        <end position="50"/>
    </location>
</feature>
<keyword evidence="2" id="KW-0472">Membrane</keyword>
<dbReference type="AlphaFoldDB" id="A0A6A6P102"/>
<evidence type="ECO:0000313" key="4">
    <source>
        <dbReference type="Proteomes" id="UP000799766"/>
    </source>
</evidence>
<organism evidence="3 4">
    <name type="scientific">Lineolata rhizophorae</name>
    <dbReference type="NCBI Taxonomy" id="578093"/>
    <lineage>
        <taxon>Eukaryota</taxon>
        <taxon>Fungi</taxon>
        <taxon>Dikarya</taxon>
        <taxon>Ascomycota</taxon>
        <taxon>Pezizomycotina</taxon>
        <taxon>Dothideomycetes</taxon>
        <taxon>Dothideomycetes incertae sedis</taxon>
        <taxon>Lineolatales</taxon>
        <taxon>Lineolataceae</taxon>
        <taxon>Lineolata</taxon>
    </lineage>
</organism>
<keyword evidence="2" id="KW-0812">Transmembrane</keyword>
<feature type="transmembrane region" description="Helical" evidence="2">
    <location>
        <begin position="521"/>
        <end position="542"/>
    </location>
</feature>
<feature type="region of interest" description="Disordered" evidence="1">
    <location>
        <begin position="1"/>
        <end position="152"/>
    </location>
</feature>
<dbReference type="OrthoDB" id="6021743at2759"/>
<sequence length="571" mass="61397">MDEVSRKLAAREAAQTKSFMEDTSSDETCDDIRGDVKDNSADNGASASANRELQYGAGPERHSVETDGNLPANPPPTANTRSDFNPTSPGKSPLNSNHSDSSCEAAGNDTSPGTSPIEARPSLGSPGHQRQRSRSFPGSKRVAIAPPPIDTFTARKNMPEIVRTPYPRRLSRHNISRPSIVESPSPQDCILTFTIRRNFDEVCTKGVSRILIPDYLSSNSTNGSDVRIRSSNGRKTTFSANDFDDERFFQAMRMEYAALAGPFRFFSARTLRYISIIQCLDPSTSNSGQPMICPATGEPMPTICPRTGQPMPPFCLRTGQPISAMAMMRSPRYLASKGLSETFSSDTLMAMFADPSQGKKRFAWVHWAHRLASSSTYSILPVATRTQQATEPAETAMMEMMQMQTQAAMKSSESSESDSTPANGHDSNQPPPPLTSHPPTAAVAAPDAGSPSPRTHSAQQPEERAKGSPSRRVPPVPLPRQGPNGPGNPMYKPDASDDTPALAPKCVAGLEFVEGWSAPRIAFALSSIIVASVLASLLWVFLGTSAFASGYGGSGERVAAGMATSSDYMYF</sequence>
<feature type="compositionally biased region" description="Polar residues" evidence="1">
    <location>
        <begin position="81"/>
        <end position="114"/>
    </location>
</feature>
<feature type="region of interest" description="Disordered" evidence="1">
    <location>
        <begin position="403"/>
        <end position="498"/>
    </location>
</feature>
<evidence type="ECO:0000256" key="1">
    <source>
        <dbReference type="SAM" id="MobiDB-lite"/>
    </source>
</evidence>
<evidence type="ECO:0000313" key="3">
    <source>
        <dbReference type="EMBL" id="KAF2457437.1"/>
    </source>
</evidence>
<name>A0A6A6P102_9PEZI</name>
<feature type="compositionally biased region" description="Low complexity" evidence="1">
    <location>
        <begin position="403"/>
        <end position="419"/>
    </location>
</feature>
<reference evidence="3" key="1">
    <citation type="journal article" date="2020" name="Stud. Mycol.">
        <title>101 Dothideomycetes genomes: a test case for predicting lifestyles and emergence of pathogens.</title>
        <authorList>
            <person name="Haridas S."/>
            <person name="Albert R."/>
            <person name="Binder M."/>
            <person name="Bloem J."/>
            <person name="Labutti K."/>
            <person name="Salamov A."/>
            <person name="Andreopoulos B."/>
            <person name="Baker S."/>
            <person name="Barry K."/>
            <person name="Bills G."/>
            <person name="Bluhm B."/>
            <person name="Cannon C."/>
            <person name="Castanera R."/>
            <person name="Culley D."/>
            <person name="Daum C."/>
            <person name="Ezra D."/>
            <person name="Gonzalez J."/>
            <person name="Henrissat B."/>
            <person name="Kuo A."/>
            <person name="Liang C."/>
            <person name="Lipzen A."/>
            <person name="Lutzoni F."/>
            <person name="Magnuson J."/>
            <person name="Mondo S."/>
            <person name="Nolan M."/>
            <person name="Ohm R."/>
            <person name="Pangilinan J."/>
            <person name="Park H.-J."/>
            <person name="Ramirez L."/>
            <person name="Alfaro M."/>
            <person name="Sun H."/>
            <person name="Tritt A."/>
            <person name="Yoshinaga Y."/>
            <person name="Zwiers L.-H."/>
            <person name="Turgeon B."/>
            <person name="Goodwin S."/>
            <person name="Spatafora J."/>
            <person name="Crous P."/>
            <person name="Grigoriev I."/>
        </authorList>
    </citation>
    <scope>NUCLEOTIDE SEQUENCE</scope>
    <source>
        <strain evidence="3">ATCC 16933</strain>
    </source>
</reference>
<evidence type="ECO:0000256" key="2">
    <source>
        <dbReference type="SAM" id="Phobius"/>
    </source>
</evidence>
<proteinExistence type="predicted"/>
<keyword evidence="2" id="KW-1133">Transmembrane helix</keyword>
<dbReference type="EMBL" id="MU001680">
    <property type="protein sequence ID" value="KAF2457437.1"/>
    <property type="molecule type" value="Genomic_DNA"/>
</dbReference>
<protein>
    <submittedName>
        <fullName evidence="3">Uncharacterized protein</fullName>
    </submittedName>
</protein>
<gene>
    <name evidence="3" type="ORF">BDY21DRAFT_363717</name>
</gene>
<accession>A0A6A6P102</accession>